<dbReference type="AlphaFoldDB" id="G3HEL9"/>
<organism evidence="1 2">
    <name type="scientific">Cricetulus griseus</name>
    <name type="common">Chinese hamster</name>
    <name type="synonym">Cricetulus barabensis griseus</name>
    <dbReference type="NCBI Taxonomy" id="10029"/>
    <lineage>
        <taxon>Eukaryota</taxon>
        <taxon>Metazoa</taxon>
        <taxon>Chordata</taxon>
        <taxon>Craniata</taxon>
        <taxon>Vertebrata</taxon>
        <taxon>Euteleostomi</taxon>
        <taxon>Mammalia</taxon>
        <taxon>Eutheria</taxon>
        <taxon>Euarchontoglires</taxon>
        <taxon>Glires</taxon>
        <taxon>Rodentia</taxon>
        <taxon>Myomorpha</taxon>
        <taxon>Muroidea</taxon>
        <taxon>Cricetidae</taxon>
        <taxon>Cricetinae</taxon>
        <taxon>Cricetulus</taxon>
    </lineage>
</organism>
<evidence type="ECO:0000313" key="2">
    <source>
        <dbReference type="Proteomes" id="UP000001075"/>
    </source>
</evidence>
<reference evidence="2" key="1">
    <citation type="journal article" date="2011" name="Nat. Biotechnol.">
        <title>The genomic sequence of the Chinese hamster ovary (CHO)-K1 cell line.</title>
        <authorList>
            <person name="Xu X."/>
            <person name="Nagarajan H."/>
            <person name="Lewis N.E."/>
            <person name="Pan S."/>
            <person name="Cai Z."/>
            <person name="Liu X."/>
            <person name="Chen W."/>
            <person name="Xie M."/>
            <person name="Wang W."/>
            <person name="Hammond S."/>
            <person name="Andersen M.R."/>
            <person name="Neff N."/>
            <person name="Passarelli B."/>
            <person name="Koh W."/>
            <person name="Fan H.C."/>
            <person name="Wang J."/>
            <person name="Gui Y."/>
            <person name="Lee K.H."/>
            <person name="Betenbaugh M.J."/>
            <person name="Quake S.R."/>
            <person name="Famili I."/>
            <person name="Palsson B.O."/>
            <person name="Wang J."/>
        </authorList>
    </citation>
    <scope>NUCLEOTIDE SEQUENCE [LARGE SCALE GENOMIC DNA]</scope>
    <source>
        <strain evidence="2">CHO K1 cell line</strain>
    </source>
</reference>
<dbReference type="InParanoid" id="G3HEL9"/>
<protein>
    <submittedName>
        <fullName evidence="1">Uncharacterized protein</fullName>
    </submittedName>
</protein>
<name>G3HEL9_CRIGR</name>
<evidence type="ECO:0000313" key="1">
    <source>
        <dbReference type="EMBL" id="EGW02985.1"/>
    </source>
</evidence>
<gene>
    <name evidence="1" type="ORF">I79_009006</name>
</gene>
<sequence>MDLKNLSDIYKSPTQQLTRALTVLSQEAASFALKSLCYWPTLSFDLVVMD</sequence>
<dbReference type="EMBL" id="JH000318">
    <property type="protein sequence ID" value="EGW02985.1"/>
    <property type="molecule type" value="Genomic_DNA"/>
</dbReference>
<dbReference type="Proteomes" id="UP000001075">
    <property type="component" value="Unassembled WGS sequence"/>
</dbReference>
<proteinExistence type="predicted"/>
<accession>G3HEL9</accession>